<dbReference type="RefSeq" id="WP_181608754.1">
    <property type="nucleotide sequence ID" value="NZ_BAABAM010000001.1"/>
</dbReference>
<feature type="transmembrane region" description="Helical" evidence="5">
    <location>
        <begin position="51"/>
        <end position="74"/>
    </location>
</feature>
<dbReference type="AlphaFoldDB" id="A0A7W0CFF9"/>
<comment type="subcellular location">
    <subcellularLocation>
        <location evidence="5">Cell membrane</location>
        <topology evidence="5">Multi-pass membrane protein</topology>
    </subcellularLocation>
    <subcellularLocation>
        <location evidence="1">Membrane</location>
        <topology evidence="1">Multi-pass membrane protein</topology>
    </subcellularLocation>
</comment>
<dbReference type="GO" id="GO:0140359">
    <property type="term" value="F:ABC-type transporter activity"/>
    <property type="evidence" value="ECO:0007669"/>
    <property type="project" value="InterPro"/>
</dbReference>
<evidence type="ECO:0000256" key="4">
    <source>
        <dbReference type="ARBA" id="ARBA00023136"/>
    </source>
</evidence>
<feature type="transmembrane region" description="Helical" evidence="5">
    <location>
        <begin position="288"/>
        <end position="310"/>
    </location>
</feature>
<feature type="transmembrane region" description="Helical" evidence="5">
    <location>
        <begin position="137"/>
        <end position="159"/>
    </location>
</feature>
<comment type="caution">
    <text evidence="7">The sequence shown here is derived from an EMBL/GenBank/DDBJ whole genome shotgun (WGS) entry which is preliminary data.</text>
</comment>
<keyword evidence="4 5" id="KW-0472">Membrane</keyword>
<dbReference type="Pfam" id="PF12698">
    <property type="entry name" value="ABC2_membrane_3"/>
    <property type="match status" value="1"/>
</dbReference>
<comment type="similarity">
    <text evidence="5">Belongs to the ABC-2 integral membrane protein family.</text>
</comment>
<feature type="transmembrane region" description="Helical" evidence="5">
    <location>
        <begin position="432"/>
        <end position="451"/>
    </location>
</feature>
<reference evidence="7 8" key="1">
    <citation type="submission" date="2020-07" db="EMBL/GenBank/DDBJ databases">
        <title>Genomic Encyclopedia of Type Strains, Phase IV (KMG-IV): sequencing the most valuable type-strain genomes for metagenomic binning, comparative biology and taxonomic classification.</title>
        <authorList>
            <person name="Goeker M."/>
        </authorList>
    </citation>
    <scope>NUCLEOTIDE SEQUENCE [LARGE SCALE GENOMIC DNA]</scope>
    <source>
        <strain evidence="7 8">DSM 45533</strain>
    </source>
</reference>
<evidence type="ECO:0000259" key="6">
    <source>
        <dbReference type="PROSITE" id="PS51012"/>
    </source>
</evidence>
<feature type="transmembrane region" description="Helical" evidence="5">
    <location>
        <begin position="398"/>
        <end position="420"/>
    </location>
</feature>
<evidence type="ECO:0000313" key="8">
    <source>
        <dbReference type="Proteomes" id="UP000530928"/>
    </source>
</evidence>
<feature type="transmembrane region" description="Helical" evidence="5">
    <location>
        <begin position="171"/>
        <end position="193"/>
    </location>
</feature>
<comment type="caution">
    <text evidence="5">Lacks conserved residue(s) required for the propagation of feature annotation.</text>
</comment>
<dbReference type="Pfam" id="PF01061">
    <property type="entry name" value="ABC2_membrane"/>
    <property type="match status" value="1"/>
</dbReference>
<organism evidence="7 8">
    <name type="scientific">Nonomuraea soli</name>
    <dbReference type="NCBI Taxonomy" id="1032476"/>
    <lineage>
        <taxon>Bacteria</taxon>
        <taxon>Bacillati</taxon>
        <taxon>Actinomycetota</taxon>
        <taxon>Actinomycetes</taxon>
        <taxon>Streptosporangiales</taxon>
        <taxon>Streptosporangiaceae</taxon>
        <taxon>Nonomuraea</taxon>
    </lineage>
</organism>
<feature type="domain" description="ABC transmembrane type-2" evidence="6">
    <location>
        <begin position="286"/>
        <end position="509"/>
    </location>
</feature>
<dbReference type="InterPro" id="IPR051784">
    <property type="entry name" value="Nod_factor_ABC_transporter"/>
</dbReference>
<feature type="transmembrane region" description="Helical" evidence="5">
    <location>
        <begin position="12"/>
        <end position="39"/>
    </location>
</feature>
<evidence type="ECO:0000256" key="1">
    <source>
        <dbReference type="ARBA" id="ARBA00004141"/>
    </source>
</evidence>
<keyword evidence="8" id="KW-1185">Reference proteome</keyword>
<keyword evidence="5" id="KW-1003">Cell membrane</keyword>
<protein>
    <recommendedName>
        <fullName evidence="5">Transport permease protein</fullName>
    </recommendedName>
</protein>
<name>A0A7W0CFF9_9ACTN</name>
<feature type="transmembrane region" description="Helical" evidence="5">
    <location>
        <begin position="316"/>
        <end position="337"/>
    </location>
</feature>
<keyword evidence="2 5" id="KW-0812">Transmembrane</keyword>
<feature type="domain" description="ABC transmembrane type-2" evidence="6">
    <location>
        <begin position="18"/>
        <end position="248"/>
    </location>
</feature>
<proteinExistence type="inferred from homology"/>
<evidence type="ECO:0000256" key="5">
    <source>
        <dbReference type="RuleBase" id="RU361157"/>
    </source>
</evidence>
<evidence type="ECO:0000256" key="3">
    <source>
        <dbReference type="ARBA" id="ARBA00022989"/>
    </source>
</evidence>
<accession>A0A7W0CFF9</accession>
<keyword evidence="5" id="KW-0813">Transport</keyword>
<evidence type="ECO:0000256" key="2">
    <source>
        <dbReference type="ARBA" id="ARBA00022692"/>
    </source>
</evidence>
<dbReference type="GO" id="GO:0005886">
    <property type="term" value="C:plasma membrane"/>
    <property type="evidence" value="ECO:0007669"/>
    <property type="project" value="UniProtKB-SubCell"/>
</dbReference>
<dbReference type="PROSITE" id="PS51012">
    <property type="entry name" value="ABC_TM2"/>
    <property type="match status" value="2"/>
</dbReference>
<feature type="transmembrane region" description="Helical" evidence="5">
    <location>
        <begin position="483"/>
        <end position="504"/>
    </location>
</feature>
<evidence type="ECO:0000313" key="7">
    <source>
        <dbReference type="EMBL" id="MBA2890024.1"/>
    </source>
</evidence>
<feature type="transmembrane region" description="Helical" evidence="5">
    <location>
        <begin position="368"/>
        <end position="392"/>
    </location>
</feature>
<dbReference type="InterPro" id="IPR013525">
    <property type="entry name" value="ABC2_TM"/>
</dbReference>
<dbReference type="PANTHER" id="PTHR43229:SF2">
    <property type="entry name" value="NODULATION PROTEIN J"/>
    <property type="match status" value="1"/>
</dbReference>
<feature type="transmembrane region" description="Helical" evidence="5">
    <location>
        <begin position="95"/>
        <end position="125"/>
    </location>
</feature>
<sequence>MITRLVRHEVLSFFRTPLAAIFTVAMPVLMMVIVGAAVGNQTVDPATGVRVMQFVVPVMTVFGVAQGCFGALTLHLADLRDRGWLKRLRGTPVPAWAVLAGLAGSVLVISVITVVLLLGVGLVFYDLQIVWRTLPALLVTLLLGALTFTALGFGVVALVRSSAAVQLLGTGLLLALAFISDVILVGGKLPAWLDTVGWIFPLRHMANAVRDCFNPYLTGAGWSADHLAVLAAWGAGGAAVALWRFRWERRPGRQAAVRVSRRRGVGRSVLLDQTAHALTGLRREPATVFFTVALPVLLFALVSLIFQGAIVNGVDLPVFMLAAMITYTVGAACYLNLAEALAGDREKGVRKRLAGTPLPRWAYYGGRLAGALLVTAATAVVLGVVAGLGYGVTVTFGALPGLTAAIAIGAACFASLGVLVGELASKQQVANAVALGTFLPLAFVSDVFVIGGPLPGVLQSVGDVFPIKHVSHALLSALTGGPWPWADLAVVAAWTAVAVIVLRWRRSHA</sequence>
<gene>
    <name evidence="7" type="ORF">HNR30_001359</name>
</gene>
<dbReference type="PANTHER" id="PTHR43229">
    <property type="entry name" value="NODULATION PROTEIN J"/>
    <property type="match status" value="1"/>
</dbReference>
<dbReference type="InterPro" id="IPR047817">
    <property type="entry name" value="ABC2_TM_bact-type"/>
</dbReference>
<feature type="transmembrane region" description="Helical" evidence="5">
    <location>
        <begin position="226"/>
        <end position="245"/>
    </location>
</feature>
<dbReference type="EMBL" id="JACDUR010000001">
    <property type="protein sequence ID" value="MBA2890024.1"/>
    <property type="molecule type" value="Genomic_DNA"/>
</dbReference>
<dbReference type="Proteomes" id="UP000530928">
    <property type="component" value="Unassembled WGS sequence"/>
</dbReference>
<keyword evidence="3 5" id="KW-1133">Transmembrane helix</keyword>